<dbReference type="SUPFAM" id="SSF54211">
    <property type="entry name" value="Ribosomal protein S5 domain 2-like"/>
    <property type="match status" value="1"/>
</dbReference>
<evidence type="ECO:0000256" key="1">
    <source>
        <dbReference type="ARBA" id="ARBA00004496"/>
    </source>
</evidence>
<dbReference type="Pfam" id="PF05773">
    <property type="entry name" value="RWD"/>
    <property type="match status" value="1"/>
</dbReference>
<feature type="domain" description="RWD" evidence="8">
    <location>
        <begin position="7"/>
        <end position="134"/>
    </location>
</feature>
<reference evidence="9" key="1">
    <citation type="submission" date="2023-06" db="EMBL/GenBank/DDBJ databases">
        <title>Genome-scale phylogeny and comparative genomics of the fungal order Sordariales.</title>
        <authorList>
            <consortium name="Lawrence Berkeley National Laboratory"/>
            <person name="Hensen N."/>
            <person name="Bonometti L."/>
            <person name="Westerberg I."/>
            <person name="Brannstrom I.O."/>
            <person name="Guillou S."/>
            <person name="Cros-Aarteil S."/>
            <person name="Calhoun S."/>
            <person name="Haridas S."/>
            <person name="Kuo A."/>
            <person name="Mondo S."/>
            <person name="Pangilinan J."/>
            <person name="Riley R."/>
            <person name="Labutti K."/>
            <person name="Andreopoulos B."/>
            <person name="Lipzen A."/>
            <person name="Chen C."/>
            <person name="Yanf M."/>
            <person name="Daum C."/>
            <person name="Ng V."/>
            <person name="Clum A."/>
            <person name="Steindorff A."/>
            <person name="Ohm R."/>
            <person name="Martin F."/>
            <person name="Silar P."/>
            <person name="Natvig D."/>
            <person name="Lalanne C."/>
            <person name="Gautier V."/>
            <person name="Ament-Velasquez S.L."/>
            <person name="Kruys A."/>
            <person name="Hutchinson M.I."/>
            <person name="Powell A.J."/>
            <person name="Barry K."/>
            <person name="Miller A.N."/>
            <person name="Grigoriev I.V."/>
            <person name="Debuchy R."/>
            <person name="Gladieux P."/>
            <person name="Thoren M.H."/>
            <person name="Johannesson H."/>
        </authorList>
    </citation>
    <scope>NUCLEOTIDE SEQUENCE</scope>
    <source>
        <strain evidence="9">PSN4</strain>
    </source>
</reference>
<dbReference type="EMBL" id="MU839827">
    <property type="protein sequence ID" value="KAK1760696.1"/>
    <property type="molecule type" value="Genomic_DNA"/>
</dbReference>
<feature type="compositionally biased region" description="Gly residues" evidence="7">
    <location>
        <begin position="150"/>
        <end position="169"/>
    </location>
</feature>
<keyword evidence="9" id="KW-0689">Ribosomal protein</keyword>
<keyword evidence="4" id="KW-0678">Repressor</keyword>
<comment type="caution">
    <text evidence="9">The sequence shown here is derived from an EMBL/GenBank/DDBJ whole genome shotgun (WGS) entry which is preliminary data.</text>
</comment>
<feature type="region of interest" description="Disordered" evidence="7">
    <location>
        <begin position="330"/>
        <end position="354"/>
    </location>
</feature>
<dbReference type="InterPro" id="IPR023582">
    <property type="entry name" value="Impact"/>
</dbReference>
<dbReference type="PANTHER" id="PTHR16301">
    <property type="entry name" value="IMPACT-RELATED"/>
    <property type="match status" value="1"/>
</dbReference>
<dbReference type="InterPro" id="IPR006575">
    <property type="entry name" value="RWD_dom"/>
</dbReference>
<keyword evidence="6" id="KW-0346">Stress response</keyword>
<dbReference type="InterPro" id="IPR036956">
    <property type="entry name" value="Impact_N_sf"/>
</dbReference>
<protein>
    <submittedName>
        <fullName evidence="9">Ribosomal protein S5 domain 2-type protein</fullName>
    </submittedName>
</protein>
<feature type="compositionally biased region" description="Gly residues" evidence="7">
    <location>
        <begin position="330"/>
        <end position="347"/>
    </location>
</feature>
<proteinExistence type="inferred from homology"/>
<evidence type="ECO:0000256" key="3">
    <source>
        <dbReference type="ARBA" id="ARBA00022490"/>
    </source>
</evidence>
<keyword evidence="9" id="KW-0687">Ribonucleoprotein</keyword>
<dbReference type="PROSITE" id="PS50908">
    <property type="entry name" value="RWD"/>
    <property type="match status" value="1"/>
</dbReference>
<dbReference type="PANTHER" id="PTHR16301:SF25">
    <property type="entry name" value="PROTEIN IMPACT"/>
    <property type="match status" value="1"/>
</dbReference>
<feature type="compositionally biased region" description="Basic and acidic residues" evidence="7">
    <location>
        <begin position="182"/>
        <end position="192"/>
    </location>
</feature>
<dbReference type="GO" id="GO:0140469">
    <property type="term" value="P:GCN2-mediated signaling"/>
    <property type="evidence" value="ECO:0007669"/>
    <property type="project" value="TreeGrafter"/>
</dbReference>
<dbReference type="InterPro" id="IPR020569">
    <property type="entry name" value="UPF0029_Impact_CS"/>
</dbReference>
<dbReference type="PROSITE" id="PS00910">
    <property type="entry name" value="UPF0029"/>
    <property type="match status" value="1"/>
</dbReference>
<dbReference type="Gene3D" id="3.10.110.10">
    <property type="entry name" value="Ubiquitin Conjugating Enzyme"/>
    <property type="match status" value="1"/>
</dbReference>
<organism evidence="9 10">
    <name type="scientific">Echria macrotheca</name>
    <dbReference type="NCBI Taxonomy" id="438768"/>
    <lineage>
        <taxon>Eukaryota</taxon>
        <taxon>Fungi</taxon>
        <taxon>Dikarya</taxon>
        <taxon>Ascomycota</taxon>
        <taxon>Pezizomycotina</taxon>
        <taxon>Sordariomycetes</taxon>
        <taxon>Sordariomycetidae</taxon>
        <taxon>Sordariales</taxon>
        <taxon>Schizotheciaceae</taxon>
        <taxon>Echria</taxon>
    </lineage>
</organism>
<evidence type="ECO:0000259" key="8">
    <source>
        <dbReference type="PROSITE" id="PS50908"/>
    </source>
</evidence>
<dbReference type="Gene3D" id="3.30.230.30">
    <property type="entry name" value="Impact, N-terminal domain"/>
    <property type="match status" value="1"/>
</dbReference>
<dbReference type="Proteomes" id="UP001239445">
    <property type="component" value="Unassembled WGS sequence"/>
</dbReference>
<evidence type="ECO:0000256" key="5">
    <source>
        <dbReference type="ARBA" id="ARBA00022845"/>
    </source>
</evidence>
<dbReference type="GO" id="GO:0006446">
    <property type="term" value="P:regulation of translational initiation"/>
    <property type="evidence" value="ECO:0007669"/>
    <property type="project" value="TreeGrafter"/>
</dbReference>
<dbReference type="InterPro" id="IPR016135">
    <property type="entry name" value="UBQ-conjugating_enzyme/RWD"/>
</dbReference>
<sequence>MSEALSDEVEAINSIYGDGTLTQSDTPQEYILTLPASQNDQNKKKRSSLRLRFPEGYPDVPPVVVGTLGYLSLSSGTVGGGGGGGGGSGSGSVRKGDAAREMDLFVAALGDVFVPGEVCLFDALERVGELFGSGTGGGGGGSGEEEDGDGLVGAGAGADVGGGGGGGTDPGEMGQQQQHTTRRQEPEPKPEQELGGLEPPWILSPPITEQKSTFLARCAPVTSPAQAQFYLSHLLSTDKRARQATHNISAWRIRGPGGQNGVVYQDCDDDGETAAGSRLLHLMQVMEIWDVMVVVSRWYGGLKLGPRRFALINLAARGAFVEAGLVPGTGTGAEEGRGTGSGAGAGGKGKKKGR</sequence>
<name>A0AAJ0BM27_9PEZI</name>
<dbReference type="InterPro" id="IPR001498">
    <property type="entry name" value="Impact_N"/>
</dbReference>
<keyword evidence="10" id="KW-1185">Reference proteome</keyword>
<evidence type="ECO:0000313" key="10">
    <source>
        <dbReference type="Proteomes" id="UP001239445"/>
    </source>
</evidence>
<dbReference type="InterPro" id="IPR020568">
    <property type="entry name" value="Ribosomal_Su5_D2-typ_SF"/>
</dbReference>
<dbReference type="GO" id="GO:0005840">
    <property type="term" value="C:ribosome"/>
    <property type="evidence" value="ECO:0007669"/>
    <property type="project" value="UniProtKB-KW"/>
</dbReference>
<evidence type="ECO:0000313" key="9">
    <source>
        <dbReference type="EMBL" id="KAK1760696.1"/>
    </source>
</evidence>
<evidence type="ECO:0000256" key="2">
    <source>
        <dbReference type="ARBA" id="ARBA00007665"/>
    </source>
</evidence>
<dbReference type="GO" id="GO:0005737">
    <property type="term" value="C:cytoplasm"/>
    <property type="evidence" value="ECO:0007669"/>
    <property type="project" value="UniProtKB-SubCell"/>
</dbReference>
<accession>A0AAJ0BM27</accession>
<comment type="similarity">
    <text evidence="2">Belongs to the IMPACT family.</text>
</comment>
<keyword evidence="3" id="KW-0963">Cytoplasm</keyword>
<keyword evidence="5" id="KW-0810">Translation regulation</keyword>
<evidence type="ECO:0000256" key="6">
    <source>
        <dbReference type="ARBA" id="ARBA00023016"/>
    </source>
</evidence>
<gene>
    <name evidence="9" type="ORF">QBC47DRAFT_428032</name>
</gene>
<comment type="subcellular location">
    <subcellularLocation>
        <location evidence="1">Cytoplasm</location>
    </subcellularLocation>
</comment>
<feature type="region of interest" description="Disordered" evidence="7">
    <location>
        <begin position="134"/>
        <end position="203"/>
    </location>
</feature>
<evidence type="ECO:0000256" key="4">
    <source>
        <dbReference type="ARBA" id="ARBA00022491"/>
    </source>
</evidence>
<dbReference type="SUPFAM" id="SSF54495">
    <property type="entry name" value="UBC-like"/>
    <property type="match status" value="1"/>
</dbReference>
<dbReference type="Pfam" id="PF01205">
    <property type="entry name" value="Impact_N"/>
    <property type="match status" value="1"/>
</dbReference>
<dbReference type="AlphaFoldDB" id="A0AAJ0BM27"/>
<evidence type="ECO:0000256" key="7">
    <source>
        <dbReference type="SAM" id="MobiDB-lite"/>
    </source>
</evidence>